<dbReference type="GO" id="GO:0009435">
    <property type="term" value="P:NAD+ biosynthetic process"/>
    <property type="evidence" value="ECO:0007669"/>
    <property type="project" value="InterPro"/>
</dbReference>
<dbReference type="Proteomes" id="UP001140011">
    <property type="component" value="Unassembled WGS sequence"/>
</dbReference>
<feature type="domain" description="Quinolinate phosphoribosyl transferase C-terminal" evidence="12">
    <location>
        <begin position="114"/>
        <end position="288"/>
    </location>
</feature>
<evidence type="ECO:0000256" key="6">
    <source>
        <dbReference type="ARBA" id="ARBA00020990"/>
    </source>
</evidence>
<evidence type="ECO:0000256" key="3">
    <source>
        <dbReference type="ARBA" id="ARBA00009400"/>
    </source>
</evidence>
<evidence type="ECO:0000259" key="12">
    <source>
        <dbReference type="Pfam" id="PF01729"/>
    </source>
</evidence>
<dbReference type="Pfam" id="PF02749">
    <property type="entry name" value="QRPTase_N"/>
    <property type="match status" value="1"/>
</dbReference>
<comment type="subunit">
    <text evidence="4">Hexamer formed by 3 homodimers.</text>
</comment>
<dbReference type="PANTHER" id="PTHR32179">
    <property type="entry name" value="NICOTINATE-NUCLEOTIDE PYROPHOSPHORYLASE [CARBOXYLATING]"/>
    <property type="match status" value="1"/>
</dbReference>
<dbReference type="SUPFAM" id="SSF53474">
    <property type="entry name" value="alpha/beta-Hydrolases"/>
    <property type="match status" value="1"/>
</dbReference>
<dbReference type="FunFam" id="3.90.1170.20:FF:000003">
    <property type="entry name" value="Nicotinate-nucleotide pyrophosphorylase [carboxylating]"/>
    <property type="match status" value="1"/>
</dbReference>
<dbReference type="GO" id="GO:0016787">
    <property type="term" value="F:hydrolase activity"/>
    <property type="evidence" value="ECO:0007669"/>
    <property type="project" value="InterPro"/>
</dbReference>
<evidence type="ECO:0000256" key="7">
    <source>
        <dbReference type="ARBA" id="ARBA00022642"/>
    </source>
</evidence>
<dbReference type="InterPro" id="IPR036068">
    <property type="entry name" value="Nicotinate_pribotase-like_C"/>
</dbReference>
<dbReference type="PANTHER" id="PTHR32179:SF3">
    <property type="entry name" value="NICOTINATE-NUCLEOTIDE PYROPHOSPHORYLASE [CARBOXYLATING]"/>
    <property type="match status" value="1"/>
</dbReference>
<evidence type="ECO:0000256" key="10">
    <source>
        <dbReference type="ARBA" id="ARBA00033102"/>
    </source>
</evidence>
<evidence type="ECO:0000259" key="13">
    <source>
        <dbReference type="Pfam" id="PF02749"/>
    </source>
</evidence>
<dbReference type="OrthoDB" id="10067394at2759"/>
<dbReference type="EMBL" id="JANBUH010000175">
    <property type="protein sequence ID" value="KAJ2753623.1"/>
    <property type="molecule type" value="Genomic_DNA"/>
</dbReference>
<keyword evidence="8 15" id="KW-0328">Glycosyltransferase</keyword>
<evidence type="ECO:0000256" key="5">
    <source>
        <dbReference type="ARBA" id="ARBA00011944"/>
    </source>
</evidence>
<dbReference type="Gene3D" id="3.20.20.70">
    <property type="entry name" value="Aldolase class I"/>
    <property type="match status" value="1"/>
</dbReference>
<dbReference type="InterPro" id="IPR013785">
    <property type="entry name" value="Aldolase_TIM"/>
</dbReference>
<dbReference type="InterPro" id="IPR022412">
    <property type="entry name" value="Quinolinate_PRibosylTrfase_N"/>
</dbReference>
<feature type="domain" description="Quinolinate phosphoribosyl transferase N-terminal" evidence="13">
    <location>
        <begin position="36"/>
        <end position="112"/>
    </location>
</feature>
<dbReference type="AlphaFoldDB" id="A0A9W8H0I8"/>
<gene>
    <name evidence="15" type="primary">BNA6</name>
    <name evidence="15" type="ORF">GGI19_003006</name>
</gene>
<name>A0A9W8H0I8_9FUNG</name>
<dbReference type="CDD" id="cd01572">
    <property type="entry name" value="QPRTase"/>
    <property type="match status" value="1"/>
</dbReference>
<comment type="function">
    <text evidence="1">Involved in the catabolism of quinolinic acid (QA).</text>
</comment>
<dbReference type="GO" id="GO:0034213">
    <property type="term" value="P:quinolinate catabolic process"/>
    <property type="evidence" value="ECO:0007669"/>
    <property type="project" value="TreeGrafter"/>
</dbReference>
<evidence type="ECO:0000259" key="14">
    <source>
        <dbReference type="Pfam" id="PF07859"/>
    </source>
</evidence>
<comment type="similarity">
    <text evidence="3">Belongs to the NadC/ModD family.</text>
</comment>
<dbReference type="InterPro" id="IPR029058">
    <property type="entry name" value="AB_hydrolase_fold"/>
</dbReference>
<dbReference type="InterPro" id="IPR004393">
    <property type="entry name" value="NadC"/>
</dbReference>
<proteinExistence type="inferred from homology"/>
<dbReference type="InterPro" id="IPR013094">
    <property type="entry name" value="AB_hydrolase_3"/>
</dbReference>
<dbReference type="InterPro" id="IPR027277">
    <property type="entry name" value="NadC/ModD"/>
</dbReference>
<keyword evidence="16" id="KW-1185">Reference proteome</keyword>
<dbReference type="InterPro" id="IPR002638">
    <property type="entry name" value="Quinolinate_PRibosylTrfase_C"/>
</dbReference>
<dbReference type="SUPFAM" id="SSF51690">
    <property type="entry name" value="Nicotinate/Quinolinate PRTase C-terminal domain-like"/>
    <property type="match status" value="1"/>
</dbReference>
<dbReference type="GO" id="GO:0005737">
    <property type="term" value="C:cytoplasm"/>
    <property type="evidence" value="ECO:0007669"/>
    <property type="project" value="TreeGrafter"/>
</dbReference>
<organism evidence="15 16">
    <name type="scientific">Coemansia pectinata</name>
    <dbReference type="NCBI Taxonomy" id="1052879"/>
    <lineage>
        <taxon>Eukaryota</taxon>
        <taxon>Fungi</taxon>
        <taxon>Fungi incertae sedis</taxon>
        <taxon>Zoopagomycota</taxon>
        <taxon>Kickxellomycotina</taxon>
        <taxon>Kickxellomycetes</taxon>
        <taxon>Kickxellales</taxon>
        <taxon>Kickxellaceae</taxon>
        <taxon>Coemansia</taxon>
    </lineage>
</organism>
<dbReference type="GO" id="GO:0004514">
    <property type="term" value="F:nicotinate-nucleotide diphosphorylase (carboxylating) activity"/>
    <property type="evidence" value="ECO:0007669"/>
    <property type="project" value="UniProtKB-EC"/>
</dbReference>
<comment type="catalytic activity">
    <reaction evidence="11">
        <text>nicotinate beta-D-ribonucleotide + CO2 + diphosphate = quinolinate + 5-phospho-alpha-D-ribose 1-diphosphate + 2 H(+)</text>
        <dbReference type="Rhea" id="RHEA:12733"/>
        <dbReference type="ChEBI" id="CHEBI:15378"/>
        <dbReference type="ChEBI" id="CHEBI:16526"/>
        <dbReference type="ChEBI" id="CHEBI:29959"/>
        <dbReference type="ChEBI" id="CHEBI:33019"/>
        <dbReference type="ChEBI" id="CHEBI:57502"/>
        <dbReference type="ChEBI" id="CHEBI:58017"/>
        <dbReference type="EC" id="2.4.2.19"/>
    </reaction>
</comment>
<dbReference type="EC" id="2.4.2.19" evidence="5"/>
<dbReference type="FunFam" id="3.20.20.70:FF:000090">
    <property type="entry name" value="Nicotinate-nucleotide pyrophosphorylase [carboxylating]"/>
    <property type="match status" value="1"/>
</dbReference>
<accession>A0A9W8H0I8</accession>
<reference evidence="15" key="1">
    <citation type="submission" date="2022-07" db="EMBL/GenBank/DDBJ databases">
        <title>Phylogenomic reconstructions and comparative analyses of Kickxellomycotina fungi.</title>
        <authorList>
            <person name="Reynolds N.K."/>
            <person name="Stajich J.E."/>
            <person name="Barry K."/>
            <person name="Grigoriev I.V."/>
            <person name="Crous P."/>
            <person name="Smith M.E."/>
        </authorList>
    </citation>
    <scope>NUCLEOTIDE SEQUENCE</scope>
    <source>
        <strain evidence="15">BCRC 34297</strain>
    </source>
</reference>
<dbReference type="Pfam" id="PF01729">
    <property type="entry name" value="QRPTase_C"/>
    <property type="match status" value="1"/>
</dbReference>
<dbReference type="InterPro" id="IPR037128">
    <property type="entry name" value="Quinolinate_PRibosylTase_N_sf"/>
</dbReference>
<protein>
    <recommendedName>
        <fullName evidence="6">Nicotinate-nucleotide pyrophosphorylase [carboxylating]</fullName>
        <ecNumber evidence="5">2.4.2.19</ecNumber>
    </recommendedName>
    <alternativeName>
        <fullName evidence="10">Quinolinate phosphoribosyltransferase [decarboxylating]</fullName>
    </alternativeName>
</protein>
<evidence type="ECO:0000256" key="1">
    <source>
        <dbReference type="ARBA" id="ARBA00003237"/>
    </source>
</evidence>
<evidence type="ECO:0000256" key="11">
    <source>
        <dbReference type="ARBA" id="ARBA00047445"/>
    </source>
</evidence>
<dbReference type="Gene3D" id="3.40.50.1820">
    <property type="entry name" value="alpha/beta hydrolase"/>
    <property type="match status" value="1"/>
</dbReference>
<dbReference type="SUPFAM" id="SSF54675">
    <property type="entry name" value="Nicotinate/Quinolinate PRTase N-terminal domain-like"/>
    <property type="match status" value="1"/>
</dbReference>
<keyword evidence="7" id="KW-0662">Pyridine nucleotide biosynthesis</keyword>
<sequence length="677" mass="74719">MSRHAALLPTTFSRTIEDWLAEDIPSFDYGGYVVGNDDKVATLFCKSDGVLAGVPFFDQVFQHTGCTVKWSFEEGAEIMPHDGKVAVAEVRGPARRILMGERLALNILARCSGVASRARRLRTLANTLGFTGVIAGTRKTTPGFRLVEKYGMEVGGADTHRMDLSTMVMLKDNHIWATGSITNAVKSARSVAGFSVKIEVECQSEQDAYEAIDAGADIVMLDNFTPDTLRLAASNVKSKCQSTRNNVLIEASGGITEETAALYMLPEIDIISFGTMTQSVPHVDFSLKIAHETSEPALSTNGVFTMENLIKVDVLPGVGDTEIAEGENELVIHLGHTIDYVTEAHKLATVSIDEHQQPDIPETVGQYRILQHDMVSSEMPYNIDDADTQSKLAELYRLDKSRELENGHSLVISCSADLGLDGDVLADSPLSASEQIVMFINGGGFILSDVPELKWLYLRISKELGRRVFVPRYSAGLNHPFPRALYDIHVAYLYLLDRGFRPEQIIVYGLSAGGNLALSCLLLLDMLKEPTVAGCILMSPYLDLTMSSDSWHRNKDKCVLPKVPNTSARSLPRLYYGPTGMSDVEFEKRLVHPLLSPLFGNIKCLPPIQVHVGEHEVLLDEAIEFAKQVEQANTLQNNGVASIELLTYPDKNHYSLFRGKTQLDKMYPPMRRFCDTL</sequence>
<comment type="caution">
    <text evidence="15">The sequence shown here is derived from an EMBL/GenBank/DDBJ whole genome shotgun (WGS) entry which is preliminary data.</text>
</comment>
<evidence type="ECO:0000256" key="9">
    <source>
        <dbReference type="ARBA" id="ARBA00022679"/>
    </source>
</evidence>
<keyword evidence="9 15" id="KW-0808">Transferase</keyword>
<dbReference type="NCBIfam" id="TIGR00078">
    <property type="entry name" value="nadC"/>
    <property type="match status" value="1"/>
</dbReference>
<evidence type="ECO:0000256" key="2">
    <source>
        <dbReference type="ARBA" id="ARBA00004893"/>
    </source>
</evidence>
<evidence type="ECO:0000256" key="8">
    <source>
        <dbReference type="ARBA" id="ARBA00022676"/>
    </source>
</evidence>
<comment type="pathway">
    <text evidence="2">Cofactor biosynthesis; NAD(+) biosynthesis; nicotinate D-ribonucleotide from quinolinate: step 1/1.</text>
</comment>
<evidence type="ECO:0000313" key="15">
    <source>
        <dbReference type="EMBL" id="KAJ2753623.1"/>
    </source>
</evidence>
<feature type="domain" description="Alpha/beta hydrolase fold-3" evidence="14">
    <location>
        <begin position="437"/>
        <end position="633"/>
    </location>
</feature>
<dbReference type="Pfam" id="PF07859">
    <property type="entry name" value="Abhydrolase_3"/>
    <property type="match status" value="1"/>
</dbReference>
<dbReference type="Gene3D" id="3.90.1170.20">
    <property type="entry name" value="Quinolinate phosphoribosyl transferase, N-terminal domain"/>
    <property type="match status" value="1"/>
</dbReference>
<evidence type="ECO:0000256" key="4">
    <source>
        <dbReference type="ARBA" id="ARBA00011218"/>
    </source>
</evidence>
<evidence type="ECO:0000313" key="16">
    <source>
        <dbReference type="Proteomes" id="UP001140011"/>
    </source>
</evidence>